<keyword evidence="6" id="KW-0472">Membrane</keyword>
<dbReference type="PRINTS" id="PR00205">
    <property type="entry name" value="CADHERIN"/>
</dbReference>
<evidence type="ECO:0000256" key="3">
    <source>
        <dbReference type="ARBA" id="ARBA00022737"/>
    </source>
</evidence>
<evidence type="ECO:0000313" key="11">
    <source>
        <dbReference type="Proteomes" id="UP000311919"/>
    </source>
</evidence>
<evidence type="ECO:0000256" key="2">
    <source>
        <dbReference type="ARBA" id="ARBA00022692"/>
    </source>
</evidence>
<comment type="caution">
    <text evidence="10">The sequence shown here is derived from an EMBL/GenBank/DDBJ whole genome shotgun (WGS) entry which is preliminary data.</text>
</comment>
<organism evidence="10 11">
    <name type="scientific">Schistosoma japonicum</name>
    <name type="common">Blood fluke</name>
    <dbReference type="NCBI Taxonomy" id="6182"/>
    <lineage>
        <taxon>Eukaryota</taxon>
        <taxon>Metazoa</taxon>
        <taxon>Spiralia</taxon>
        <taxon>Lophotrochozoa</taxon>
        <taxon>Platyhelminthes</taxon>
        <taxon>Trematoda</taxon>
        <taxon>Digenea</taxon>
        <taxon>Strigeidida</taxon>
        <taxon>Schistosomatoidea</taxon>
        <taxon>Schistosomatidae</taxon>
        <taxon>Schistosoma</taxon>
    </lineage>
</organism>
<reference evidence="10 11" key="1">
    <citation type="submission" date="2019-03" db="EMBL/GenBank/DDBJ databases">
        <title>An improved genome assembly of the fluke Schistosoma japonicum.</title>
        <authorList>
            <person name="Hu W."/>
            <person name="Luo F."/>
            <person name="Yin M."/>
            <person name="Mo X."/>
            <person name="Sun C."/>
            <person name="Wu Q."/>
            <person name="Zhu B."/>
            <person name="Xiang M."/>
            <person name="Wang J."/>
            <person name="Wang Y."/>
            <person name="Zhang T."/>
            <person name="Xu B."/>
            <person name="Zheng H."/>
            <person name="Feng Z."/>
        </authorList>
    </citation>
    <scope>NUCLEOTIDE SEQUENCE [LARGE SCALE GENOMIC DNA]</scope>
    <source>
        <strain evidence="10">HuSjv2</strain>
        <tissue evidence="10">Worms</tissue>
    </source>
</reference>
<dbReference type="InterPro" id="IPR020894">
    <property type="entry name" value="Cadherin_CS"/>
</dbReference>
<dbReference type="OrthoDB" id="6284287at2759"/>
<keyword evidence="7" id="KW-0325">Glycoprotein</keyword>
<evidence type="ECO:0000259" key="9">
    <source>
        <dbReference type="PROSITE" id="PS50268"/>
    </source>
</evidence>
<evidence type="ECO:0000313" key="10">
    <source>
        <dbReference type="EMBL" id="TNN09920.1"/>
    </source>
</evidence>
<dbReference type="AlphaFoldDB" id="A0A4Z2D166"/>
<dbReference type="SMART" id="SM00112">
    <property type="entry name" value="CA"/>
    <property type="match status" value="1"/>
</dbReference>
<gene>
    <name evidence="10" type="ORF">EWB00_005881</name>
</gene>
<evidence type="ECO:0000256" key="7">
    <source>
        <dbReference type="ARBA" id="ARBA00023180"/>
    </source>
</evidence>
<keyword evidence="11" id="KW-1185">Reference proteome</keyword>
<protein>
    <submittedName>
        <fullName evidence="10">Cadherin-23</fullName>
    </submittedName>
</protein>
<dbReference type="Proteomes" id="UP000311919">
    <property type="component" value="Unassembled WGS sequence"/>
</dbReference>
<dbReference type="PROSITE" id="PS50268">
    <property type="entry name" value="CADHERIN_2"/>
    <property type="match status" value="1"/>
</dbReference>
<name>A0A4Z2D166_SCHJA</name>
<sequence>MNIYSIGIEILTINIQLIDINDNYPIFQSFNKYEINFMEDDLTKTKTSQQNILEIYLNDALDREQQDKYDLYLLAIDNHYRIEDKRHTTTLPLTIHIHDVNDCKPKFILPKINNDSIWIEIPENTPIGHVVTRFHAVDEDIGKNGEIHYSISQYTHSLTKSVN</sequence>
<dbReference type="PROSITE" id="PS00232">
    <property type="entry name" value="CADHERIN_1"/>
    <property type="match status" value="1"/>
</dbReference>
<dbReference type="PANTHER" id="PTHR24028:SF146">
    <property type="entry name" value="CADHERIN 96CB, ISOFORM D-RELATED"/>
    <property type="match status" value="1"/>
</dbReference>
<evidence type="ECO:0000256" key="4">
    <source>
        <dbReference type="ARBA" id="ARBA00022837"/>
    </source>
</evidence>
<dbReference type="GO" id="GO:0005509">
    <property type="term" value="F:calcium ion binding"/>
    <property type="evidence" value="ECO:0007669"/>
    <property type="project" value="UniProtKB-UniRule"/>
</dbReference>
<dbReference type="Gene3D" id="2.60.40.60">
    <property type="entry name" value="Cadherins"/>
    <property type="match status" value="2"/>
</dbReference>
<keyword evidence="5" id="KW-1133">Transmembrane helix</keyword>
<dbReference type="InterPro" id="IPR050174">
    <property type="entry name" value="Protocadherin/Cadherin-CA"/>
</dbReference>
<dbReference type="GO" id="GO:0007156">
    <property type="term" value="P:homophilic cell adhesion via plasma membrane adhesion molecules"/>
    <property type="evidence" value="ECO:0007669"/>
    <property type="project" value="InterPro"/>
</dbReference>
<comment type="subcellular location">
    <subcellularLocation>
        <location evidence="1">Membrane</location>
        <topology evidence="1">Single-pass membrane protein</topology>
    </subcellularLocation>
</comment>
<keyword evidence="2" id="KW-0812">Transmembrane</keyword>
<dbReference type="GO" id="GO:0005886">
    <property type="term" value="C:plasma membrane"/>
    <property type="evidence" value="ECO:0007669"/>
    <property type="project" value="InterPro"/>
</dbReference>
<keyword evidence="4 8" id="KW-0106">Calcium</keyword>
<dbReference type="InterPro" id="IPR015919">
    <property type="entry name" value="Cadherin-like_sf"/>
</dbReference>
<evidence type="ECO:0000256" key="8">
    <source>
        <dbReference type="PROSITE-ProRule" id="PRU00043"/>
    </source>
</evidence>
<dbReference type="STRING" id="6182.A0A4Z2D166"/>
<dbReference type="PANTHER" id="PTHR24028">
    <property type="entry name" value="CADHERIN-87A"/>
    <property type="match status" value="1"/>
</dbReference>
<dbReference type="SUPFAM" id="SSF49313">
    <property type="entry name" value="Cadherin-like"/>
    <property type="match status" value="2"/>
</dbReference>
<evidence type="ECO:0000256" key="6">
    <source>
        <dbReference type="ARBA" id="ARBA00023136"/>
    </source>
</evidence>
<dbReference type="CDD" id="cd11304">
    <property type="entry name" value="Cadherin_repeat"/>
    <property type="match status" value="2"/>
</dbReference>
<keyword evidence="3" id="KW-0677">Repeat</keyword>
<dbReference type="EMBL" id="SKCS01000383">
    <property type="protein sequence ID" value="TNN09920.1"/>
    <property type="molecule type" value="Genomic_DNA"/>
</dbReference>
<proteinExistence type="predicted"/>
<evidence type="ECO:0000256" key="1">
    <source>
        <dbReference type="ARBA" id="ARBA00004167"/>
    </source>
</evidence>
<dbReference type="InterPro" id="IPR002126">
    <property type="entry name" value="Cadherin-like_dom"/>
</dbReference>
<evidence type="ECO:0000256" key="5">
    <source>
        <dbReference type="ARBA" id="ARBA00022989"/>
    </source>
</evidence>
<feature type="domain" description="Cadherin" evidence="9">
    <location>
        <begin position="55"/>
        <end position="107"/>
    </location>
</feature>
<accession>A0A4Z2D166</accession>